<evidence type="ECO:0000256" key="24">
    <source>
        <dbReference type="ARBA" id="ARBA00023170"/>
    </source>
</evidence>
<dbReference type="GO" id="GO:0031526">
    <property type="term" value="C:brush border membrane"/>
    <property type="evidence" value="ECO:0007669"/>
    <property type="project" value="Ensembl"/>
</dbReference>
<dbReference type="PANTHER" id="PTHR11923">
    <property type="entry name" value="SCAVENGER RECEPTOR CLASS B TYPE-1 SR-B1"/>
    <property type="match status" value="1"/>
</dbReference>
<organism evidence="36 38">
    <name type="scientific">Bos indicus x Bos taurus</name>
    <name type="common">Hybrid cattle</name>
    <dbReference type="NCBI Taxonomy" id="30522"/>
    <lineage>
        <taxon>Eukaryota</taxon>
        <taxon>Metazoa</taxon>
        <taxon>Chordata</taxon>
        <taxon>Craniata</taxon>
        <taxon>Vertebrata</taxon>
        <taxon>Euteleostomi</taxon>
        <taxon>Mammalia</taxon>
        <taxon>Eutheria</taxon>
        <taxon>Laurasiatheria</taxon>
        <taxon>Artiodactyla</taxon>
        <taxon>Ruminantia</taxon>
        <taxon>Pecora</taxon>
        <taxon>Bovidae</taxon>
        <taxon>Bovinae</taxon>
        <taxon>Bos</taxon>
    </lineage>
</organism>
<dbReference type="GO" id="GO:0055096">
    <property type="term" value="P:low-density lipoprotein particle mediated signaling"/>
    <property type="evidence" value="ECO:0007669"/>
    <property type="project" value="Ensembl"/>
</dbReference>
<dbReference type="GO" id="GO:0005044">
    <property type="term" value="F:scavenger receptor activity"/>
    <property type="evidence" value="ECO:0007669"/>
    <property type="project" value="Ensembl"/>
</dbReference>
<dbReference type="GO" id="GO:0031623">
    <property type="term" value="P:receptor internalization"/>
    <property type="evidence" value="ECO:0007669"/>
    <property type="project" value="Ensembl"/>
</dbReference>
<dbReference type="GO" id="GO:0071222">
    <property type="term" value="P:cellular response to lipopolysaccharide"/>
    <property type="evidence" value="ECO:0007669"/>
    <property type="project" value="Ensembl"/>
</dbReference>
<feature type="transmembrane region" description="Helical" evidence="35">
    <location>
        <begin position="454"/>
        <end position="480"/>
    </location>
</feature>
<dbReference type="GO" id="GO:0005041">
    <property type="term" value="F:low-density lipoprotein particle receptor activity"/>
    <property type="evidence" value="ECO:0007669"/>
    <property type="project" value="Ensembl"/>
</dbReference>
<dbReference type="GO" id="GO:2000334">
    <property type="term" value="P:positive regulation of blood microparticle formation"/>
    <property type="evidence" value="ECO:0007669"/>
    <property type="project" value="Ensembl"/>
</dbReference>
<dbReference type="GO" id="GO:0030194">
    <property type="term" value="P:positive regulation of blood coagulation"/>
    <property type="evidence" value="ECO:0007669"/>
    <property type="project" value="Ensembl"/>
</dbReference>
<keyword evidence="21 35" id="KW-0472">Membrane</keyword>
<dbReference type="GO" id="GO:0032760">
    <property type="term" value="P:positive regulation of tumor necrosis factor production"/>
    <property type="evidence" value="ECO:0007669"/>
    <property type="project" value="Ensembl"/>
</dbReference>
<evidence type="ECO:0000256" key="25">
    <source>
        <dbReference type="ARBA" id="ARBA00023180"/>
    </source>
</evidence>
<evidence type="ECO:0000256" key="2">
    <source>
        <dbReference type="ARBA" id="ARBA00000626"/>
    </source>
</evidence>
<dbReference type="GO" id="GO:0000122">
    <property type="term" value="P:negative regulation of transcription by RNA polymerase II"/>
    <property type="evidence" value="ECO:0007669"/>
    <property type="project" value="Ensembl"/>
</dbReference>
<dbReference type="GO" id="GO:0032755">
    <property type="term" value="P:positive regulation of interleukin-6 production"/>
    <property type="evidence" value="ECO:0007669"/>
    <property type="project" value="Ensembl"/>
</dbReference>
<evidence type="ECO:0000256" key="22">
    <source>
        <dbReference type="ARBA" id="ARBA00023139"/>
    </source>
</evidence>
<feature type="site" description="Critical for TLR4-TLR6 dimerization and signaling" evidence="32">
    <location>
        <position position="477"/>
    </location>
</feature>
<dbReference type="GO" id="GO:0150025">
    <property type="term" value="F:oxidised low-density lipoprotein particle receptor activity"/>
    <property type="evidence" value="ECO:0007669"/>
    <property type="project" value="Ensembl"/>
</dbReference>
<evidence type="ECO:0000256" key="14">
    <source>
        <dbReference type="ARBA" id="ARBA00022499"/>
    </source>
</evidence>
<dbReference type="GO" id="GO:0150024">
    <property type="term" value="P:oxidised low-density lipoprotein particle clearance"/>
    <property type="evidence" value="ECO:0007669"/>
    <property type="project" value="Ensembl"/>
</dbReference>
<evidence type="ECO:0000256" key="29">
    <source>
        <dbReference type="ARBA" id="ARBA00031821"/>
    </source>
</evidence>
<evidence type="ECO:0000256" key="35">
    <source>
        <dbReference type="SAM" id="Phobius"/>
    </source>
</evidence>
<evidence type="ECO:0000256" key="12">
    <source>
        <dbReference type="ARBA" id="ARBA00022448"/>
    </source>
</evidence>
<keyword evidence="20" id="KW-0445">Lipid transport</keyword>
<dbReference type="GO" id="GO:0001954">
    <property type="term" value="P:positive regulation of cell-matrix adhesion"/>
    <property type="evidence" value="ECO:0007669"/>
    <property type="project" value="Ensembl"/>
</dbReference>
<dbReference type="GO" id="GO:0070892">
    <property type="term" value="F:lipoteichoic acid immune receptor activity"/>
    <property type="evidence" value="ECO:0007669"/>
    <property type="project" value="Ensembl"/>
</dbReference>
<dbReference type="GO" id="GO:0071223">
    <property type="term" value="P:cellular response to lipoteichoic acid"/>
    <property type="evidence" value="ECO:0007669"/>
    <property type="project" value="Ensembl"/>
</dbReference>
<evidence type="ECO:0000313" key="36">
    <source>
        <dbReference type="Ensembl" id="ENSBIXP00000043441.1"/>
    </source>
</evidence>
<comment type="similarity">
    <text evidence="10">Belongs to the CD36 family.</text>
</comment>
<evidence type="ECO:0000256" key="9">
    <source>
        <dbReference type="ARBA" id="ARBA00004651"/>
    </source>
</evidence>
<dbReference type="PRINTS" id="PR01609">
    <property type="entry name" value="CD36FAMILY"/>
</dbReference>
<dbReference type="GO" id="GO:0015636">
    <property type="term" value="F:short-chain fatty acid transmembrane transporter activity"/>
    <property type="evidence" value="ECO:0007669"/>
    <property type="project" value="Ensembl"/>
</dbReference>
<dbReference type="GO" id="GO:0032735">
    <property type="term" value="P:positive regulation of interleukin-12 production"/>
    <property type="evidence" value="ECO:0007669"/>
    <property type="project" value="Ensembl"/>
</dbReference>
<name>A0A4W2F343_BOBOX</name>
<dbReference type="PRINTS" id="PR01610">
    <property type="entry name" value="CD36ANTIGEN"/>
</dbReference>
<dbReference type="GO" id="GO:0043123">
    <property type="term" value="P:positive regulation of canonical NF-kappaB signal transduction"/>
    <property type="evidence" value="ECO:0007669"/>
    <property type="project" value="Ensembl"/>
</dbReference>
<dbReference type="GO" id="GO:1901480">
    <property type="term" value="F:oleate transmembrane transporter activity"/>
    <property type="evidence" value="ECO:0007669"/>
    <property type="project" value="Ensembl"/>
</dbReference>
<keyword evidence="16 33" id="KW-0832">Ubl conjugation</keyword>
<evidence type="ECO:0000313" key="38">
    <source>
        <dbReference type="Proteomes" id="UP000314981"/>
    </source>
</evidence>
<comment type="catalytic activity">
    <reaction evidence="2">
        <text>(9Z)-octadecenoate(out) = (9Z)-octadecenoate(in)</text>
        <dbReference type="Rhea" id="RHEA:33655"/>
        <dbReference type="ChEBI" id="CHEBI:30823"/>
    </reaction>
    <physiologicalReaction direction="left-to-right" evidence="2">
        <dbReference type="Rhea" id="RHEA:33656"/>
    </physiologicalReaction>
</comment>
<proteinExistence type="inferred from homology"/>
<dbReference type="GO" id="GO:0050909">
    <property type="term" value="P:sensory perception of taste"/>
    <property type="evidence" value="ECO:0007669"/>
    <property type="project" value="Ensembl"/>
</dbReference>
<dbReference type="GO" id="GO:0043235">
    <property type="term" value="C:receptor complex"/>
    <property type="evidence" value="ECO:0007669"/>
    <property type="project" value="Ensembl"/>
</dbReference>
<dbReference type="GO" id="GO:0034197">
    <property type="term" value="P:triglyceride transport"/>
    <property type="evidence" value="ECO:0007669"/>
    <property type="project" value="Ensembl"/>
</dbReference>
<evidence type="ECO:0000313" key="37">
    <source>
        <dbReference type="Ensembl" id="ENSBIXP00005040823.1"/>
    </source>
</evidence>
<dbReference type="GO" id="GO:0060100">
    <property type="term" value="P:positive regulation of phagocytosis, engulfment"/>
    <property type="evidence" value="ECO:0007669"/>
    <property type="project" value="Ensembl"/>
</dbReference>
<dbReference type="GO" id="GO:0098900">
    <property type="term" value="P:regulation of action potential"/>
    <property type="evidence" value="ECO:0007669"/>
    <property type="project" value="Ensembl"/>
</dbReference>
<dbReference type="GO" id="GO:0034383">
    <property type="term" value="P:low-density lipoprotein particle clearance"/>
    <property type="evidence" value="ECO:0007669"/>
    <property type="project" value="Ensembl"/>
</dbReference>
<dbReference type="GO" id="GO:0009897">
    <property type="term" value="C:external side of plasma membrane"/>
    <property type="evidence" value="ECO:0007669"/>
    <property type="project" value="Ensembl"/>
</dbReference>
<dbReference type="GO" id="GO:0070053">
    <property type="term" value="F:thrombospondin receptor activity"/>
    <property type="evidence" value="ECO:0007669"/>
    <property type="project" value="Ensembl"/>
</dbReference>
<dbReference type="Proteomes" id="UP000429181">
    <property type="component" value="Chromosome 4"/>
</dbReference>
<dbReference type="AlphaFoldDB" id="A0A4W2F343"/>
<dbReference type="GO" id="GO:1900227">
    <property type="term" value="P:positive regulation of NLRP3 inflammasome complex assembly"/>
    <property type="evidence" value="ECO:0007669"/>
    <property type="project" value="Ensembl"/>
</dbReference>
<keyword evidence="12" id="KW-0813">Transport</keyword>
<dbReference type="Proteomes" id="UP000314981">
    <property type="component" value="Chromosome 4"/>
</dbReference>
<feature type="disulfide bond" evidence="34">
    <location>
        <begin position="286"/>
        <end position="347"/>
    </location>
</feature>
<evidence type="ECO:0000256" key="6">
    <source>
        <dbReference type="ARBA" id="ARBA00004221"/>
    </source>
</evidence>
<dbReference type="GO" id="GO:0038060">
    <property type="term" value="P:nitric oxide-cGMP-mediated signaling"/>
    <property type="evidence" value="ECO:0007669"/>
    <property type="project" value="Ensembl"/>
</dbReference>
<dbReference type="GO" id="GO:0050830">
    <property type="term" value="P:defense response to Gram-positive bacterium"/>
    <property type="evidence" value="ECO:0007669"/>
    <property type="project" value="Ensembl"/>
</dbReference>
<feature type="transmembrane region" description="Helical" evidence="35">
    <location>
        <begin position="7"/>
        <end position="29"/>
    </location>
</feature>
<keyword evidence="19" id="KW-0333">Golgi apparatus</keyword>
<dbReference type="GO" id="GO:0016525">
    <property type="term" value="P:negative regulation of angiogenesis"/>
    <property type="evidence" value="ECO:0007669"/>
    <property type="project" value="Ensembl"/>
</dbReference>
<keyword evidence="18 35" id="KW-1133">Transmembrane helix</keyword>
<dbReference type="GO" id="GO:0043277">
    <property type="term" value="P:apoptotic cell clearance"/>
    <property type="evidence" value="ECO:0007669"/>
    <property type="project" value="Ensembl"/>
</dbReference>
<evidence type="ECO:0000256" key="16">
    <source>
        <dbReference type="ARBA" id="ARBA00022843"/>
    </source>
</evidence>
<dbReference type="GO" id="GO:0015911">
    <property type="term" value="P:long-chain fatty acid import across plasma membrane"/>
    <property type="evidence" value="ECO:0007669"/>
    <property type="project" value="Ensembl"/>
</dbReference>
<dbReference type="OMA" id="AFQNWLV"/>
<evidence type="ECO:0000256" key="19">
    <source>
        <dbReference type="ARBA" id="ARBA00023034"/>
    </source>
</evidence>
<dbReference type="GO" id="GO:0035325">
    <property type="term" value="F:Toll-like receptor binding"/>
    <property type="evidence" value="ECO:0007669"/>
    <property type="project" value="Ensembl"/>
</dbReference>
<reference evidence="38 39" key="1">
    <citation type="submission" date="2018-11" db="EMBL/GenBank/DDBJ databases">
        <title>Haplotype-resolved cattle genomes.</title>
        <authorList>
            <person name="Low W.Y."/>
            <person name="Tearle R."/>
            <person name="Bickhart D.M."/>
            <person name="Rosen B.D."/>
            <person name="Koren S."/>
            <person name="Rhie A."/>
            <person name="Hiendleder S."/>
            <person name="Phillippy A.M."/>
            <person name="Smith T.P.L."/>
            <person name="Williams J.L."/>
        </authorList>
    </citation>
    <scope>NUCLEOTIDE SEQUENCE [LARGE SCALE GENOMIC DNA]</scope>
</reference>
<dbReference type="GO" id="GO:0000165">
    <property type="term" value="P:MAPK cascade"/>
    <property type="evidence" value="ECO:0007669"/>
    <property type="project" value="Ensembl"/>
</dbReference>
<dbReference type="GO" id="GO:1903078">
    <property type="term" value="P:positive regulation of protein localization to plasma membrane"/>
    <property type="evidence" value="ECO:0007669"/>
    <property type="project" value="Ensembl"/>
</dbReference>
<comment type="catalytic activity">
    <reaction evidence="4">
        <text>tetradecanoate(out) = tetradecanoate(in)</text>
        <dbReference type="Rhea" id="RHEA:45252"/>
        <dbReference type="ChEBI" id="CHEBI:30807"/>
    </reaction>
    <physiologicalReaction direction="left-to-right" evidence="4">
        <dbReference type="Rhea" id="RHEA:45253"/>
    </physiologicalReaction>
</comment>
<dbReference type="GO" id="GO:0045766">
    <property type="term" value="P:positive regulation of angiogenesis"/>
    <property type="evidence" value="ECO:0007669"/>
    <property type="project" value="Ensembl"/>
</dbReference>
<dbReference type="GO" id="GO:2000121">
    <property type="term" value="P:regulation of removal of superoxide radicals"/>
    <property type="evidence" value="ECO:0007669"/>
    <property type="project" value="Ensembl"/>
</dbReference>
<dbReference type="GO" id="GO:0060907">
    <property type="term" value="P:positive regulation of macrophage cytokine production"/>
    <property type="evidence" value="ECO:0007669"/>
    <property type="project" value="Ensembl"/>
</dbReference>
<evidence type="ECO:0000256" key="30">
    <source>
        <dbReference type="ARBA" id="ARBA00032188"/>
    </source>
</evidence>
<dbReference type="GO" id="GO:0070543">
    <property type="term" value="P:response to linoleic acid"/>
    <property type="evidence" value="ECO:0007669"/>
    <property type="project" value="Ensembl"/>
</dbReference>
<evidence type="ECO:0000256" key="33">
    <source>
        <dbReference type="PIRSR" id="PIRSR605428-51"/>
    </source>
</evidence>
<keyword evidence="26" id="KW-0449">Lipoprotein</keyword>
<dbReference type="GO" id="GO:1990379">
    <property type="term" value="P:lipid transport across blood-brain barrier"/>
    <property type="evidence" value="ECO:0007669"/>
    <property type="project" value="Ensembl"/>
</dbReference>
<dbReference type="PANTHER" id="PTHR11923:SF12">
    <property type="entry name" value="PLATELET GLYCOPROTEIN 4"/>
    <property type="match status" value="1"/>
</dbReference>
<keyword evidence="23 34" id="KW-1015">Disulfide bond</keyword>
<gene>
    <name evidence="36" type="primary">LOC113891585</name>
    <name evidence="37" type="synonym">CD36</name>
</gene>
<dbReference type="GO" id="GO:0005794">
    <property type="term" value="C:Golgi apparatus"/>
    <property type="evidence" value="ECO:0007669"/>
    <property type="project" value="UniProtKB-SubCell"/>
</dbReference>
<dbReference type="InterPro" id="IPR002159">
    <property type="entry name" value="CD36_fam"/>
</dbReference>
<dbReference type="GO" id="GO:0019915">
    <property type="term" value="P:lipid storage"/>
    <property type="evidence" value="ECO:0007669"/>
    <property type="project" value="Ensembl"/>
</dbReference>
<dbReference type="GO" id="GO:1903428">
    <property type="term" value="P:positive regulation of reactive oxygen species biosynthetic process"/>
    <property type="evidence" value="ECO:0007669"/>
    <property type="project" value="Ensembl"/>
</dbReference>
<dbReference type="GO" id="GO:1990000">
    <property type="term" value="P:amyloid fibril formation"/>
    <property type="evidence" value="ECO:0007669"/>
    <property type="project" value="Ensembl"/>
</dbReference>
<dbReference type="GO" id="GO:0008035">
    <property type="term" value="F:high-density lipoprotein particle binding"/>
    <property type="evidence" value="ECO:0007669"/>
    <property type="project" value="Ensembl"/>
</dbReference>
<dbReference type="GO" id="GO:0007155">
    <property type="term" value="P:cell adhesion"/>
    <property type="evidence" value="ECO:0007669"/>
    <property type="project" value="UniProtKB-KW"/>
</dbReference>
<comment type="subcellular location">
    <subcellularLocation>
        <location evidence="6">Apical cell membrane</location>
    </subcellularLocation>
    <subcellularLocation>
        <location evidence="9">Cell membrane</location>
        <topology evidence="9">Multi-pass membrane protein</topology>
    </subcellularLocation>
    <subcellularLocation>
        <location evidence="8">Golgi apparatus</location>
    </subcellularLocation>
    <subcellularLocation>
        <location evidence="7">Membrane raft</location>
    </subcellularLocation>
</comment>
<evidence type="ECO:0000256" key="31">
    <source>
        <dbReference type="ARBA" id="ARBA00032780"/>
    </source>
</evidence>
<dbReference type="InterPro" id="IPR005428">
    <property type="entry name" value="CD36/SCARB1/SNMP1"/>
</dbReference>
<feature type="cross-link" description="Glycyl lysine isopeptide (Lys-Gly) (interchain with G-Cter in ubiquitin)" evidence="33">
    <location>
        <position position="483"/>
    </location>
</feature>
<keyword evidence="17" id="KW-0130">Cell adhesion</keyword>
<evidence type="ECO:0000256" key="32">
    <source>
        <dbReference type="PIRSR" id="PIRSR605428-50"/>
    </source>
</evidence>
<keyword evidence="13" id="KW-1003">Cell membrane</keyword>
<evidence type="ECO:0000256" key="10">
    <source>
        <dbReference type="ARBA" id="ARBA00010532"/>
    </source>
</evidence>
<comment type="catalytic activity">
    <reaction evidence="5">
        <text>butanoate(out) = butanoate(in)</text>
        <dbReference type="Rhea" id="RHEA:45248"/>
        <dbReference type="ChEBI" id="CHEBI:17968"/>
    </reaction>
    <physiologicalReaction direction="left-to-right" evidence="5">
        <dbReference type="Rhea" id="RHEA:45249"/>
    </physiologicalReaction>
</comment>
<evidence type="ECO:0000256" key="26">
    <source>
        <dbReference type="ARBA" id="ARBA00023288"/>
    </source>
</evidence>
<feature type="cross-link" description="Glycyl lysine isopeptide (Lys-Gly) (interchain with G-Cter in ubiquitin)" evidence="33">
    <location>
        <position position="486"/>
    </location>
</feature>
<evidence type="ECO:0000313" key="39">
    <source>
        <dbReference type="Proteomes" id="UP000429181"/>
    </source>
</evidence>
<dbReference type="GO" id="GO:0008289">
    <property type="term" value="F:lipid binding"/>
    <property type="evidence" value="ECO:0007669"/>
    <property type="project" value="Ensembl"/>
</dbReference>
<evidence type="ECO:0000256" key="21">
    <source>
        <dbReference type="ARBA" id="ARBA00023136"/>
    </source>
</evidence>
<evidence type="ECO:0000256" key="13">
    <source>
        <dbReference type="ARBA" id="ARBA00022475"/>
    </source>
</evidence>
<dbReference type="GO" id="GO:0007204">
    <property type="term" value="P:positive regulation of cytosolic calcium ion concentration"/>
    <property type="evidence" value="ECO:0007669"/>
    <property type="project" value="Ensembl"/>
</dbReference>
<dbReference type="STRING" id="30522.A0A4W2F343"/>
<dbReference type="GO" id="GO:0042308">
    <property type="term" value="P:negative regulation of protein import into nucleus"/>
    <property type="evidence" value="ECO:0007669"/>
    <property type="project" value="Ensembl"/>
</dbReference>
<dbReference type="Pfam" id="PF01130">
    <property type="entry name" value="CD36"/>
    <property type="match status" value="1"/>
</dbReference>
<dbReference type="GO" id="GO:0030169">
    <property type="term" value="F:low-density lipoprotein particle binding"/>
    <property type="evidence" value="ECO:0007669"/>
    <property type="project" value="Ensembl"/>
</dbReference>
<evidence type="ECO:0000256" key="28">
    <source>
        <dbReference type="ARBA" id="ARBA00029966"/>
    </source>
</evidence>
<dbReference type="GO" id="GO:0042953">
    <property type="term" value="P:lipoprotein transport"/>
    <property type="evidence" value="ECO:0007669"/>
    <property type="project" value="Ensembl"/>
</dbReference>
<dbReference type="GO" id="GO:0010629">
    <property type="term" value="P:negative regulation of gene expression"/>
    <property type="evidence" value="ECO:0007669"/>
    <property type="project" value="Ensembl"/>
</dbReference>
<keyword evidence="15 35" id="KW-0812">Transmembrane</keyword>
<dbReference type="GO" id="GO:0150094">
    <property type="term" value="P:amyloid-beta clearance by cellular catabolic process"/>
    <property type="evidence" value="ECO:0007669"/>
    <property type="project" value="Ensembl"/>
</dbReference>
<evidence type="ECO:0000256" key="23">
    <source>
        <dbReference type="ARBA" id="ARBA00023157"/>
    </source>
</evidence>
<evidence type="ECO:0000256" key="27">
    <source>
        <dbReference type="ARBA" id="ARBA00023949"/>
    </source>
</evidence>
<dbReference type="GO" id="GO:0030299">
    <property type="term" value="P:intestinal cholesterol absorption"/>
    <property type="evidence" value="ECO:0007669"/>
    <property type="project" value="Ensembl"/>
</dbReference>
<comment type="catalytic activity">
    <reaction evidence="1">
        <text>(9Z,12Z)-octadecadienoate(out) = (9Z,12Z)-octadecadienoate(in)</text>
        <dbReference type="Rhea" id="RHEA:45264"/>
        <dbReference type="ChEBI" id="CHEBI:30245"/>
    </reaction>
    <physiologicalReaction direction="left-to-right" evidence="1">
        <dbReference type="Rhea" id="RHEA:45265"/>
    </physiologicalReaction>
</comment>
<dbReference type="GO" id="GO:0071447">
    <property type="term" value="P:cellular response to hydroperoxide"/>
    <property type="evidence" value="ECO:0007669"/>
    <property type="project" value="Ensembl"/>
</dbReference>
<dbReference type="GO" id="GO:0097009">
    <property type="term" value="P:energy homeostasis"/>
    <property type="evidence" value="ECO:0007669"/>
    <property type="project" value="Ensembl"/>
</dbReference>
<dbReference type="GO" id="GO:0034121">
    <property type="term" value="P:regulation of toll-like receptor signaling pathway"/>
    <property type="evidence" value="ECO:0007669"/>
    <property type="project" value="Ensembl"/>
</dbReference>
<keyword evidence="38" id="KW-1185">Reference proteome</keyword>
<dbReference type="GO" id="GO:0010886">
    <property type="term" value="P:positive regulation of cholesterol storage"/>
    <property type="evidence" value="ECO:0007669"/>
    <property type="project" value="Ensembl"/>
</dbReference>
<feature type="disulfide bond" evidence="34">
    <location>
        <begin position="243"/>
        <end position="325"/>
    </location>
</feature>
<accession>A0A4W2F343</accession>
<dbReference type="Ensembl" id="ENSBIXT00000042146.1">
    <property type="protein sequence ID" value="ENSBIXP00000043441.1"/>
    <property type="gene ID" value="ENSBIXG00000027552.1"/>
</dbReference>
<evidence type="ECO:0000256" key="15">
    <source>
        <dbReference type="ARBA" id="ARBA00022692"/>
    </source>
</evidence>
<dbReference type="GO" id="GO:0010744">
    <property type="term" value="P:positive regulation of macrophage derived foam cell differentiation"/>
    <property type="evidence" value="ECO:0007669"/>
    <property type="project" value="Ensembl"/>
</dbReference>
<comment type="catalytic activity">
    <reaction evidence="27">
        <text>tetracosanoate(out) = tetracosanoate(in)</text>
        <dbReference type="Rhea" id="RHEA:45260"/>
        <dbReference type="ChEBI" id="CHEBI:31014"/>
    </reaction>
    <physiologicalReaction direction="left-to-right" evidence="27">
        <dbReference type="Rhea" id="RHEA:45261"/>
    </physiologicalReaction>
</comment>
<evidence type="ECO:0000256" key="20">
    <source>
        <dbReference type="ARBA" id="ARBA00023055"/>
    </source>
</evidence>
<evidence type="ECO:0000256" key="18">
    <source>
        <dbReference type="ARBA" id="ARBA00022989"/>
    </source>
</evidence>
<dbReference type="GO" id="GO:0032731">
    <property type="term" value="P:positive regulation of interleukin-1 beta production"/>
    <property type="evidence" value="ECO:0007669"/>
    <property type="project" value="Ensembl"/>
</dbReference>
<dbReference type="GO" id="GO:0120162">
    <property type="term" value="P:positive regulation of cold-induced thermogenesis"/>
    <property type="evidence" value="ECO:0007669"/>
    <property type="project" value="Ensembl"/>
</dbReference>
<feature type="disulfide bond" evidence="34">
    <location>
        <begin position="327"/>
        <end position="336"/>
    </location>
</feature>
<keyword evidence="25" id="KW-0325">Glycoprotein</keyword>
<evidence type="ECO:0000256" key="8">
    <source>
        <dbReference type="ARBA" id="ARBA00004555"/>
    </source>
</evidence>
<dbReference type="GO" id="GO:0006910">
    <property type="term" value="P:phagocytosis, recognition"/>
    <property type="evidence" value="ECO:0007669"/>
    <property type="project" value="Ensembl"/>
</dbReference>
<protein>
    <recommendedName>
        <fullName evidence="11">Platelet glycoprotein 4</fullName>
    </recommendedName>
    <alternativeName>
        <fullName evidence="31">Glycoprotein IIIb</fullName>
    </alternativeName>
    <alternativeName>
        <fullName evidence="29">PAS IV</fullName>
    </alternativeName>
    <alternativeName>
        <fullName evidence="30">PAS-4</fullName>
    </alternativeName>
    <alternativeName>
        <fullName evidence="28">Platelet glycoprotein IV</fullName>
    </alternativeName>
</protein>
<dbReference type="GO" id="GO:0045429">
    <property type="term" value="P:positive regulation of nitric oxide biosynthetic process"/>
    <property type="evidence" value="ECO:0007669"/>
    <property type="project" value="Ensembl"/>
</dbReference>
<evidence type="ECO:0000256" key="1">
    <source>
        <dbReference type="ARBA" id="ARBA00000542"/>
    </source>
</evidence>
<reference evidence="36" key="2">
    <citation type="submission" date="2025-05" db="UniProtKB">
        <authorList>
            <consortium name="Ensembl"/>
        </authorList>
    </citation>
    <scope>IDENTIFICATION</scope>
</reference>
<evidence type="ECO:0000256" key="11">
    <source>
        <dbReference type="ARBA" id="ARBA00020772"/>
    </source>
</evidence>
<sequence>MGCNRNCGLIAGAVIGAVLAVFGGILMPVGDMLIEKTIKKEVVLEEGTIAFKNWVKTGTDVYRQFWIFDVQNPDEVTVNSSKIKVKQRGPYTYRVRYLAKENITQDPETHTVSFLQPNGAIFEPSLSVGTEDDTFTILNLAVAAAPQLYPNTFMQGILNSFIKKSKSSMFQNRTLKELLWGYTDPFLNLVPYPITTTIGVFYPYNNTADGIYKVFNGKDDISKVAIIDTYKGRKNLSYWSSYCDLINGTGSLRSSVIFHLSQKYAASFPPFVEKTRVLQFFSSDICRSIYAVFGAEINLKGIPVYRFILPSFAFASPFQNPDNHCFCTEKIISKNCTLYGVLDIGKCKEGKPVYISLPHFLHASPEIAELIEGLSPNEEEHSTYLDVEPITGFTLQFAQRMQINILVKPAKNIVALKDLKHNYLVPILWLNETATIADEKAEIFRNQVTGKINLLGLIEMILMSVGAVMFIAFTISYCACRLKNAK</sequence>
<dbReference type="GO" id="GO:1904646">
    <property type="term" value="P:cellular response to amyloid-beta"/>
    <property type="evidence" value="ECO:0007669"/>
    <property type="project" value="Ensembl"/>
</dbReference>
<dbReference type="GO" id="GO:0035634">
    <property type="term" value="P:response to stilbenoid"/>
    <property type="evidence" value="ECO:0007669"/>
    <property type="project" value="Ensembl"/>
</dbReference>
<dbReference type="GeneTree" id="ENSGT00940000153372"/>
<keyword evidence="14 33" id="KW-1017">Isopeptide bond</keyword>
<dbReference type="GO" id="GO:0001540">
    <property type="term" value="F:amyloid-beta binding"/>
    <property type="evidence" value="ECO:0007669"/>
    <property type="project" value="Ensembl"/>
</dbReference>
<dbReference type="GO" id="GO:0070374">
    <property type="term" value="P:positive regulation of ERK1 and ERK2 cascade"/>
    <property type="evidence" value="ECO:0007669"/>
    <property type="project" value="Ensembl"/>
</dbReference>
<evidence type="ECO:0000256" key="7">
    <source>
        <dbReference type="ARBA" id="ARBA00004285"/>
    </source>
</evidence>
<evidence type="ECO:0000256" key="5">
    <source>
        <dbReference type="ARBA" id="ARBA00001892"/>
    </source>
</evidence>
<dbReference type="GO" id="GO:0007166">
    <property type="term" value="P:cell surface receptor signaling pathway"/>
    <property type="evidence" value="ECO:0007669"/>
    <property type="project" value="Ensembl"/>
</dbReference>
<keyword evidence="22" id="KW-0564">Palmitate</keyword>
<dbReference type="GO" id="GO:0140052">
    <property type="term" value="P:cellular response to oxidised low-density lipoprotein particle stimulus"/>
    <property type="evidence" value="ECO:0007669"/>
    <property type="project" value="Ensembl"/>
</dbReference>
<dbReference type="GO" id="GO:0070508">
    <property type="term" value="P:cholesterol import"/>
    <property type="evidence" value="ECO:0007669"/>
    <property type="project" value="Ensembl"/>
</dbReference>
<evidence type="ECO:0000256" key="3">
    <source>
        <dbReference type="ARBA" id="ARBA00000934"/>
    </source>
</evidence>
<dbReference type="Ensembl" id="ENSBIXT00005033921.1">
    <property type="protein sequence ID" value="ENSBIXP00005040823.1"/>
    <property type="gene ID" value="ENSBIXG00005023737.1"/>
</dbReference>
<evidence type="ECO:0000256" key="4">
    <source>
        <dbReference type="ARBA" id="ARBA00000996"/>
    </source>
</evidence>
<dbReference type="GO" id="GO:0071726">
    <property type="term" value="P:cellular response to diacyl bacterial lipopeptide"/>
    <property type="evidence" value="ECO:0007669"/>
    <property type="project" value="Ensembl"/>
</dbReference>
<comment type="catalytic activity">
    <reaction evidence="3">
        <text>hexadecanoate(out) = hexadecanoate(in)</text>
        <dbReference type="Rhea" id="RHEA:45256"/>
        <dbReference type="ChEBI" id="CHEBI:7896"/>
    </reaction>
    <physiologicalReaction direction="left-to-right" evidence="3">
        <dbReference type="Rhea" id="RHEA:45257"/>
    </physiologicalReaction>
</comment>
<keyword evidence="24" id="KW-0675">Receptor</keyword>
<evidence type="ECO:0000256" key="17">
    <source>
        <dbReference type="ARBA" id="ARBA00022889"/>
    </source>
</evidence>
<dbReference type="GO" id="GO:0005901">
    <property type="term" value="C:caveola"/>
    <property type="evidence" value="ECO:0007669"/>
    <property type="project" value="TreeGrafter"/>
</dbReference>
<evidence type="ECO:0000256" key="34">
    <source>
        <dbReference type="PIRSR" id="PIRSR605428-52"/>
    </source>
</evidence>